<evidence type="ECO:0000256" key="2">
    <source>
        <dbReference type="SAM" id="Phobius"/>
    </source>
</evidence>
<dbReference type="EMBL" id="CAADRA010005577">
    <property type="protein sequence ID" value="VFT91380.1"/>
    <property type="molecule type" value="Genomic_DNA"/>
</dbReference>
<evidence type="ECO:0000313" key="5">
    <source>
        <dbReference type="EMBL" id="VFT91380.1"/>
    </source>
</evidence>
<feature type="compositionally biased region" description="Polar residues" evidence="1">
    <location>
        <begin position="55"/>
        <end position="65"/>
    </location>
</feature>
<feature type="compositionally biased region" description="Basic residues" evidence="1">
    <location>
        <begin position="392"/>
        <end position="401"/>
    </location>
</feature>
<sequence length="401" mass="42060">MQFFSLLALCAAAAATATNTTTTSNASPSPSPTKPRPSSVTKPPSSRRPATAPPNSTFTTRQPTPTYHRPSITLNGTFWDAYACSASKCRAGFNQCAALFGGDGCSCYPGLLQCTQAQCGGGDFTTVLGECYGALTSHRGTRCLLSCAPSYYPFVKLSSSHSTNSSQKQPPLDVDWTVVATFTVQDLSASDFEAAAFDFVNTLVGVLNTTAPVTDDNITYALVNATSAAGVRYLEVDVSIACDSLAAMNDTDRSLEYLLFVNETVTPFGAKLVDAGVLFNAAQLDVESVKTFVTVEPVDPKDSVDDVGLALPLSANATTTAPTKGPVEPKSTQPTLFYGLPQGVFMAIAAGGAGFLALLVACCCFGCRKNRTPTTNDDDKAAVQEPRTPPSPKKKPSQTTL</sequence>
<keyword evidence="6" id="KW-1185">Reference proteome</keyword>
<feature type="chain" id="PRO_5036116306" evidence="3">
    <location>
        <begin position="18"/>
        <end position="401"/>
    </location>
</feature>
<reference evidence="5 6" key="1">
    <citation type="submission" date="2019-03" db="EMBL/GenBank/DDBJ databases">
        <authorList>
            <person name="Gaulin E."/>
            <person name="Dumas B."/>
        </authorList>
    </citation>
    <scope>NUCLEOTIDE SEQUENCE [LARGE SCALE GENOMIC DNA]</scope>
    <source>
        <strain evidence="5">CBS 568.67</strain>
    </source>
</reference>
<keyword evidence="2" id="KW-0472">Membrane</keyword>
<dbReference type="Proteomes" id="UP000332933">
    <property type="component" value="Unassembled WGS sequence"/>
</dbReference>
<protein>
    <submittedName>
        <fullName evidence="5">Aste57867_14560 protein</fullName>
    </submittedName>
</protein>
<feature type="transmembrane region" description="Helical" evidence="2">
    <location>
        <begin position="344"/>
        <end position="367"/>
    </location>
</feature>
<evidence type="ECO:0000256" key="1">
    <source>
        <dbReference type="SAM" id="MobiDB-lite"/>
    </source>
</evidence>
<reference evidence="4" key="2">
    <citation type="submission" date="2019-06" db="EMBL/GenBank/DDBJ databases">
        <title>Genomics analysis of Aphanomyces spp. identifies a new class of oomycete effector associated with host adaptation.</title>
        <authorList>
            <person name="Gaulin E."/>
        </authorList>
    </citation>
    <scope>NUCLEOTIDE SEQUENCE</scope>
    <source>
        <strain evidence="4">CBS 578.67</strain>
    </source>
</reference>
<keyword evidence="2" id="KW-1133">Transmembrane helix</keyword>
<name>A0A485L2N0_9STRA</name>
<proteinExistence type="predicted"/>
<evidence type="ECO:0000313" key="6">
    <source>
        <dbReference type="Proteomes" id="UP000332933"/>
    </source>
</evidence>
<keyword evidence="2" id="KW-0812">Transmembrane</keyword>
<gene>
    <name evidence="5" type="primary">Aste57867_14560</name>
    <name evidence="4" type="ORF">As57867_014506</name>
    <name evidence="5" type="ORF">ASTE57867_14560</name>
</gene>
<organism evidence="5 6">
    <name type="scientific">Aphanomyces stellatus</name>
    <dbReference type="NCBI Taxonomy" id="120398"/>
    <lineage>
        <taxon>Eukaryota</taxon>
        <taxon>Sar</taxon>
        <taxon>Stramenopiles</taxon>
        <taxon>Oomycota</taxon>
        <taxon>Saprolegniomycetes</taxon>
        <taxon>Saprolegniales</taxon>
        <taxon>Verrucalvaceae</taxon>
        <taxon>Aphanomyces</taxon>
    </lineage>
</organism>
<feature type="signal peptide" evidence="3">
    <location>
        <begin position="1"/>
        <end position="17"/>
    </location>
</feature>
<accession>A0A485L2N0</accession>
<evidence type="ECO:0000256" key="3">
    <source>
        <dbReference type="SAM" id="SignalP"/>
    </source>
</evidence>
<dbReference type="OrthoDB" id="78106at2759"/>
<feature type="compositionally biased region" description="Low complexity" evidence="1">
    <location>
        <begin position="36"/>
        <end position="54"/>
    </location>
</feature>
<feature type="region of interest" description="Disordered" evidence="1">
    <location>
        <begin position="20"/>
        <end position="69"/>
    </location>
</feature>
<keyword evidence="3" id="KW-0732">Signal</keyword>
<dbReference type="EMBL" id="VJMH01005556">
    <property type="protein sequence ID" value="KAF0694572.1"/>
    <property type="molecule type" value="Genomic_DNA"/>
</dbReference>
<dbReference type="AlphaFoldDB" id="A0A485L2N0"/>
<evidence type="ECO:0000313" key="4">
    <source>
        <dbReference type="EMBL" id="KAF0694572.1"/>
    </source>
</evidence>
<feature type="region of interest" description="Disordered" evidence="1">
    <location>
        <begin position="373"/>
        <end position="401"/>
    </location>
</feature>